<evidence type="ECO:0000313" key="2">
    <source>
        <dbReference type="EMBL" id="KAJ8980040.1"/>
    </source>
</evidence>
<dbReference type="PROSITE" id="PS50878">
    <property type="entry name" value="RT_POL"/>
    <property type="match status" value="1"/>
</dbReference>
<keyword evidence="3" id="KW-1185">Reference proteome</keyword>
<protein>
    <recommendedName>
        <fullName evidence="1">Reverse transcriptase domain-containing protein</fullName>
    </recommendedName>
</protein>
<proteinExistence type="predicted"/>
<evidence type="ECO:0000259" key="1">
    <source>
        <dbReference type="PROSITE" id="PS50878"/>
    </source>
</evidence>
<dbReference type="InterPro" id="IPR000477">
    <property type="entry name" value="RT_dom"/>
</dbReference>
<evidence type="ECO:0000313" key="3">
    <source>
        <dbReference type="Proteomes" id="UP001162164"/>
    </source>
</evidence>
<dbReference type="SUPFAM" id="SSF56672">
    <property type="entry name" value="DNA/RNA polymerases"/>
    <property type="match status" value="1"/>
</dbReference>
<dbReference type="CDD" id="cd01650">
    <property type="entry name" value="RT_nLTR_like"/>
    <property type="match status" value="1"/>
</dbReference>
<organism evidence="2 3">
    <name type="scientific">Molorchus minor</name>
    <dbReference type="NCBI Taxonomy" id="1323400"/>
    <lineage>
        <taxon>Eukaryota</taxon>
        <taxon>Metazoa</taxon>
        <taxon>Ecdysozoa</taxon>
        <taxon>Arthropoda</taxon>
        <taxon>Hexapoda</taxon>
        <taxon>Insecta</taxon>
        <taxon>Pterygota</taxon>
        <taxon>Neoptera</taxon>
        <taxon>Endopterygota</taxon>
        <taxon>Coleoptera</taxon>
        <taxon>Polyphaga</taxon>
        <taxon>Cucujiformia</taxon>
        <taxon>Chrysomeloidea</taxon>
        <taxon>Cerambycidae</taxon>
        <taxon>Lamiinae</taxon>
        <taxon>Monochamini</taxon>
        <taxon>Molorchus</taxon>
    </lineage>
</organism>
<reference evidence="2" key="1">
    <citation type="journal article" date="2023" name="Insect Mol. Biol.">
        <title>Genome sequencing provides insights into the evolution of gene families encoding plant cell wall-degrading enzymes in longhorned beetles.</title>
        <authorList>
            <person name="Shin N.R."/>
            <person name="Okamura Y."/>
            <person name="Kirsch R."/>
            <person name="Pauchet Y."/>
        </authorList>
    </citation>
    <scope>NUCLEOTIDE SEQUENCE</scope>
    <source>
        <strain evidence="2">MMC_N1</strain>
    </source>
</reference>
<dbReference type="EMBL" id="JAPWTJ010000294">
    <property type="protein sequence ID" value="KAJ8980040.1"/>
    <property type="molecule type" value="Genomic_DNA"/>
</dbReference>
<name>A0ABQ9JPQ0_9CUCU</name>
<dbReference type="InterPro" id="IPR043502">
    <property type="entry name" value="DNA/RNA_pol_sf"/>
</dbReference>
<dbReference type="Proteomes" id="UP001162164">
    <property type="component" value="Unassembled WGS sequence"/>
</dbReference>
<dbReference type="Pfam" id="PF00078">
    <property type="entry name" value="RVT_1"/>
    <property type="match status" value="1"/>
</dbReference>
<gene>
    <name evidence="2" type="ORF">NQ317_011941</name>
</gene>
<dbReference type="PANTHER" id="PTHR19446">
    <property type="entry name" value="REVERSE TRANSCRIPTASES"/>
    <property type="match status" value="1"/>
</dbReference>
<sequence length="286" mass="32963">MKEVWKKVNCYKNRKQSNKIPLEIGEWTARFHEKLTPPWVKNNTDLEIERVVAEDSSPLASNYLLKQNNNTAPGKDNITYSILAQLPLQAQQALLNIYNLIWSNKIPIPTEWQDYIVIPIQKPGKPQEHEDSYRPISLASCVMKTYERLIRNRLEHWAEQNDKLPFNQYGFRRSRSTQEAVSILISDILISFTKNKTISAVFVDIKGAYDNVIMEILHAQLVKIGIPQKMADNIISMYTNRQLYLKINDDIIGPRVASLGLPQGSILSPITSYIMHQILTKAFKNR</sequence>
<comment type="caution">
    <text evidence="2">The sequence shown here is derived from an EMBL/GenBank/DDBJ whole genome shotgun (WGS) entry which is preliminary data.</text>
</comment>
<feature type="domain" description="Reverse transcriptase" evidence="1">
    <location>
        <begin position="101"/>
        <end position="286"/>
    </location>
</feature>
<accession>A0ABQ9JPQ0</accession>